<dbReference type="EMBL" id="AP014704">
    <property type="protein sequence ID" value="BAQ44288.1"/>
    <property type="molecule type" value="Genomic_DNA"/>
</dbReference>
<organism evidence="2 3">
    <name type="scientific">Methylobacterium aquaticum</name>
    <dbReference type="NCBI Taxonomy" id="270351"/>
    <lineage>
        <taxon>Bacteria</taxon>
        <taxon>Pseudomonadati</taxon>
        <taxon>Pseudomonadota</taxon>
        <taxon>Alphaproteobacteria</taxon>
        <taxon>Hyphomicrobiales</taxon>
        <taxon>Methylobacteriaceae</taxon>
        <taxon>Methylobacterium</taxon>
    </lineage>
</organism>
<dbReference type="PATRIC" id="fig|270351.10.peg.842"/>
<dbReference type="Proteomes" id="UP000061432">
    <property type="component" value="Chromosome"/>
</dbReference>
<gene>
    <name evidence="2" type="ORF">Maq22A_c04325</name>
</gene>
<feature type="region of interest" description="Disordered" evidence="1">
    <location>
        <begin position="63"/>
        <end position="82"/>
    </location>
</feature>
<sequence length="82" mass="8825">MKFGDGVPRWARRRVERHMMRHGDGRIVRWMSFGSGLKPGAVEAMASETAPVDTVGNVVPFLRRPSHAGPGGHASTLDATGS</sequence>
<dbReference type="KEGG" id="maqu:Maq22A_c04325"/>
<reference evidence="3" key="2">
    <citation type="submission" date="2015-01" db="EMBL/GenBank/DDBJ databases">
        <title>Complete genome sequence of Methylobacterium aquaticum strain 22A.</title>
        <authorList>
            <person name="Tani A."/>
            <person name="Ogura Y."/>
            <person name="Hayashi T."/>
        </authorList>
    </citation>
    <scope>NUCLEOTIDE SEQUENCE [LARGE SCALE GENOMIC DNA]</scope>
    <source>
        <strain evidence="3">MA-22A</strain>
    </source>
</reference>
<dbReference type="RefSeq" id="WP_060845825.1">
    <property type="nucleotide sequence ID" value="NZ_AP014704.1"/>
</dbReference>
<reference evidence="2 3" key="1">
    <citation type="journal article" date="2015" name="Genome Announc.">
        <title>Complete Genome Sequence of Methylobacterium aquaticum Strain 22A, Isolated from Racomitrium japonicum Moss.</title>
        <authorList>
            <person name="Tani A."/>
            <person name="Ogura Y."/>
            <person name="Hayashi T."/>
            <person name="Kimbara K."/>
        </authorList>
    </citation>
    <scope>NUCLEOTIDE SEQUENCE [LARGE SCALE GENOMIC DNA]</scope>
    <source>
        <strain evidence="2 3">MA-22A</strain>
    </source>
</reference>
<evidence type="ECO:0000313" key="3">
    <source>
        <dbReference type="Proteomes" id="UP000061432"/>
    </source>
</evidence>
<accession>A0A0C6F7K2</accession>
<dbReference type="OrthoDB" id="7999053at2"/>
<evidence type="ECO:0000313" key="2">
    <source>
        <dbReference type="EMBL" id="BAQ44288.1"/>
    </source>
</evidence>
<evidence type="ECO:0000256" key="1">
    <source>
        <dbReference type="SAM" id="MobiDB-lite"/>
    </source>
</evidence>
<name>A0A0C6F7K2_9HYPH</name>
<proteinExistence type="predicted"/>
<dbReference type="AlphaFoldDB" id="A0A0C6F7K2"/>
<protein>
    <submittedName>
        <fullName evidence="2">Uncharacterized protein</fullName>
    </submittedName>
</protein>